<evidence type="ECO:0000256" key="11">
    <source>
        <dbReference type="SAM" id="MobiDB-lite"/>
    </source>
</evidence>
<dbReference type="RefSeq" id="WP_208498905.1">
    <property type="nucleotide sequence ID" value="NZ_JAGFNP010000014.1"/>
</dbReference>
<dbReference type="Proteomes" id="UP000681341">
    <property type="component" value="Unassembled WGS sequence"/>
</dbReference>
<dbReference type="Gene3D" id="1.10.510.10">
    <property type="entry name" value="Transferase(Phosphotransferase) domain 1"/>
    <property type="match status" value="1"/>
</dbReference>
<dbReference type="Gene3D" id="3.30.10.20">
    <property type="match status" value="3"/>
</dbReference>
<dbReference type="EC" id="2.7.11.1" evidence="1"/>
<dbReference type="PROSITE" id="PS00107">
    <property type="entry name" value="PROTEIN_KINASE_ATP"/>
    <property type="match status" value="1"/>
</dbReference>
<evidence type="ECO:0000256" key="8">
    <source>
        <dbReference type="ARBA" id="ARBA00047899"/>
    </source>
</evidence>
<feature type="domain" description="PASTA" evidence="14">
    <location>
        <begin position="343"/>
        <end position="412"/>
    </location>
</feature>
<evidence type="ECO:0000256" key="7">
    <source>
        <dbReference type="ARBA" id="ARBA00022840"/>
    </source>
</evidence>
<dbReference type="InterPro" id="IPR008271">
    <property type="entry name" value="Ser/Thr_kinase_AS"/>
</dbReference>
<keyword evidence="7 10" id="KW-0067">ATP-binding</keyword>
<keyword evidence="3" id="KW-0808">Transferase</keyword>
<feature type="domain" description="PASTA" evidence="14">
    <location>
        <begin position="480"/>
        <end position="543"/>
    </location>
</feature>
<dbReference type="SUPFAM" id="SSF54184">
    <property type="entry name" value="Penicillin-binding protein 2x (pbp-2x), c-terminal domain"/>
    <property type="match status" value="1"/>
</dbReference>
<evidence type="ECO:0000256" key="9">
    <source>
        <dbReference type="ARBA" id="ARBA00048679"/>
    </source>
</evidence>
<dbReference type="NCBIfam" id="NF033483">
    <property type="entry name" value="PknB_PASTA_kin"/>
    <property type="match status" value="1"/>
</dbReference>
<feature type="region of interest" description="Disordered" evidence="11">
    <location>
        <begin position="603"/>
        <end position="640"/>
    </location>
</feature>
<dbReference type="InterPro" id="IPR011009">
    <property type="entry name" value="Kinase-like_dom_sf"/>
</dbReference>
<keyword evidence="12" id="KW-1133">Transmembrane helix</keyword>
<keyword evidence="4" id="KW-0677">Repeat</keyword>
<evidence type="ECO:0000259" key="14">
    <source>
        <dbReference type="PROSITE" id="PS51178"/>
    </source>
</evidence>
<keyword evidence="12" id="KW-0812">Transmembrane</keyword>
<dbReference type="PROSITE" id="PS50011">
    <property type="entry name" value="PROTEIN_KINASE_DOM"/>
    <property type="match status" value="1"/>
</dbReference>
<dbReference type="PROSITE" id="PS00108">
    <property type="entry name" value="PROTEIN_KINASE_ST"/>
    <property type="match status" value="1"/>
</dbReference>
<evidence type="ECO:0000313" key="15">
    <source>
        <dbReference type="EMBL" id="MBO3735278.1"/>
    </source>
</evidence>
<dbReference type="CDD" id="cd14014">
    <property type="entry name" value="STKc_PknB_like"/>
    <property type="match status" value="1"/>
</dbReference>
<proteinExistence type="predicted"/>
<dbReference type="Pfam" id="PF00069">
    <property type="entry name" value="Pkinase"/>
    <property type="match status" value="1"/>
</dbReference>
<keyword evidence="16" id="KW-1185">Reference proteome</keyword>
<dbReference type="InterPro" id="IPR017441">
    <property type="entry name" value="Protein_kinase_ATP_BS"/>
</dbReference>
<dbReference type="Gene3D" id="3.30.200.20">
    <property type="entry name" value="Phosphorylase Kinase, domain 1"/>
    <property type="match status" value="1"/>
</dbReference>
<name>A0ABS3U959_9ACTN</name>
<evidence type="ECO:0000259" key="13">
    <source>
        <dbReference type="PROSITE" id="PS50011"/>
    </source>
</evidence>
<keyword evidence="5 10" id="KW-0547">Nucleotide-binding</keyword>
<dbReference type="CDD" id="cd06577">
    <property type="entry name" value="PASTA_pknB"/>
    <property type="match status" value="3"/>
</dbReference>
<protein>
    <recommendedName>
        <fullName evidence="1">non-specific serine/threonine protein kinase</fullName>
        <ecNumber evidence="1">2.7.11.1</ecNumber>
    </recommendedName>
</protein>
<dbReference type="SMART" id="SM00740">
    <property type="entry name" value="PASTA"/>
    <property type="match status" value="3"/>
</dbReference>
<comment type="catalytic activity">
    <reaction evidence="9">
        <text>L-seryl-[protein] + ATP = O-phospho-L-seryl-[protein] + ADP + H(+)</text>
        <dbReference type="Rhea" id="RHEA:17989"/>
        <dbReference type="Rhea" id="RHEA-COMP:9863"/>
        <dbReference type="Rhea" id="RHEA-COMP:11604"/>
        <dbReference type="ChEBI" id="CHEBI:15378"/>
        <dbReference type="ChEBI" id="CHEBI:29999"/>
        <dbReference type="ChEBI" id="CHEBI:30616"/>
        <dbReference type="ChEBI" id="CHEBI:83421"/>
        <dbReference type="ChEBI" id="CHEBI:456216"/>
        <dbReference type="EC" id="2.7.11.1"/>
    </reaction>
</comment>
<evidence type="ECO:0000256" key="10">
    <source>
        <dbReference type="PROSITE-ProRule" id="PRU10141"/>
    </source>
</evidence>
<dbReference type="PANTHER" id="PTHR43289:SF6">
    <property type="entry name" value="SERINE_THREONINE-PROTEIN KINASE NEKL-3"/>
    <property type="match status" value="1"/>
</dbReference>
<keyword evidence="2" id="KW-0723">Serine/threonine-protein kinase</keyword>
<dbReference type="SUPFAM" id="SSF56112">
    <property type="entry name" value="Protein kinase-like (PK-like)"/>
    <property type="match status" value="1"/>
</dbReference>
<reference evidence="15 16" key="1">
    <citation type="submission" date="2021-03" db="EMBL/GenBank/DDBJ databases">
        <title>Glycomyces sp. nov., a novel actinomycete isolated from soil.</title>
        <authorList>
            <person name="Yang X."/>
            <person name="Xu X."/>
        </authorList>
    </citation>
    <scope>NUCLEOTIDE SEQUENCE [LARGE SCALE GENOMIC DNA]</scope>
    <source>
        <strain evidence="15 16">NEAU-S30</strain>
    </source>
</reference>
<organism evidence="15 16">
    <name type="scientific">Glycomyces niveus</name>
    <dbReference type="NCBI Taxonomy" id="2820287"/>
    <lineage>
        <taxon>Bacteria</taxon>
        <taxon>Bacillati</taxon>
        <taxon>Actinomycetota</taxon>
        <taxon>Actinomycetes</taxon>
        <taxon>Glycomycetales</taxon>
        <taxon>Glycomycetaceae</taxon>
        <taxon>Glycomyces</taxon>
    </lineage>
</organism>
<comment type="catalytic activity">
    <reaction evidence="8">
        <text>L-threonyl-[protein] + ATP = O-phospho-L-threonyl-[protein] + ADP + H(+)</text>
        <dbReference type="Rhea" id="RHEA:46608"/>
        <dbReference type="Rhea" id="RHEA-COMP:11060"/>
        <dbReference type="Rhea" id="RHEA-COMP:11605"/>
        <dbReference type="ChEBI" id="CHEBI:15378"/>
        <dbReference type="ChEBI" id="CHEBI:30013"/>
        <dbReference type="ChEBI" id="CHEBI:30616"/>
        <dbReference type="ChEBI" id="CHEBI:61977"/>
        <dbReference type="ChEBI" id="CHEBI:456216"/>
        <dbReference type="EC" id="2.7.11.1"/>
    </reaction>
</comment>
<evidence type="ECO:0000313" key="16">
    <source>
        <dbReference type="Proteomes" id="UP000681341"/>
    </source>
</evidence>
<dbReference type="PANTHER" id="PTHR43289">
    <property type="entry name" value="MITOGEN-ACTIVATED PROTEIN KINASE KINASE KINASE 20-RELATED"/>
    <property type="match status" value="1"/>
</dbReference>
<dbReference type="Pfam" id="PF03793">
    <property type="entry name" value="PASTA"/>
    <property type="match status" value="3"/>
</dbReference>
<dbReference type="GO" id="GO:0016301">
    <property type="term" value="F:kinase activity"/>
    <property type="evidence" value="ECO:0007669"/>
    <property type="project" value="UniProtKB-KW"/>
</dbReference>
<dbReference type="InterPro" id="IPR005543">
    <property type="entry name" value="PASTA_dom"/>
</dbReference>
<dbReference type="PROSITE" id="PS51178">
    <property type="entry name" value="PASTA"/>
    <property type="match status" value="3"/>
</dbReference>
<evidence type="ECO:0000256" key="12">
    <source>
        <dbReference type="SAM" id="Phobius"/>
    </source>
</evidence>
<evidence type="ECO:0000256" key="3">
    <source>
        <dbReference type="ARBA" id="ARBA00022679"/>
    </source>
</evidence>
<dbReference type="InterPro" id="IPR000719">
    <property type="entry name" value="Prot_kinase_dom"/>
</dbReference>
<feature type="region of interest" description="Disordered" evidence="11">
    <location>
        <begin position="446"/>
        <end position="465"/>
    </location>
</feature>
<gene>
    <name evidence="15" type="primary">pknB</name>
    <name evidence="15" type="ORF">J5V16_20815</name>
</gene>
<feature type="transmembrane region" description="Helical" evidence="12">
    <location>
        <begin position="317"/>
        <end position="338"/>
    </location>
</feature>
<feature type="binding site" evidence="10">
    <location>
        <position position="41"/>
    </location>
    <ligand>
        <name>ATP</name>
        <dbReference type="ChEBI" id="CHEBI:30616"/>
    </ligand>
</feature>
<feature type="domain" description="PASTA" evidence="14">
    <location>
        <begin position="413"/>
        <end position="478"/>
    </location>
</feature>
<dbReference type="SMART" id="SM00220">
    <property type="entry name" value="S_TKc"/>
    <property type="match status" value="1"/>
</dbReference>
<sequence length="640" mass="67476">MTTEPRLLGGRYEIGEVVGYGGMAEVHRGRDLRLGRDVAVKLLRADLSRDESFLIRFQREAQNSASLNHPNIVAVFDTGEDAGIPYMVMEFVNGRTLKEVLLAEGRFDPATACEVVADMCSALDFSHKHHIIHRDVKPGNVMLSDTNQVKVMDFGIARALASGQATMTQTSAVIGTAQYLSPEQARGETVDARSDVYAVGCVLYELLVGHPPFTGDNPVSVAYQHVREEARPPSELNPNVPDSVDAVIMKALAKNPENRYHSAGEMREDLIRAARGQAVMAPAVMSAGDRTQLLAGGADSTAPITPIATSSSKRRPWLIALGVILALVAVTAASWGIMQAMEASSKVNVPNVVGQLQADAEKTLKDDGFEVKVETEVATDPKDTNIGYVTDQTPDPNAEVDEGDTVTLTVRVAPENVKVQDVVGDDEDEARTKLEGQGLKVKIVQQESPEPSGEVLTQDPKAGTEVPPTTEITLTVSAGGQATVPNVKGMTVELATSTLTEAGFEVEVEYGNEGDQVDVVYEQDQGEGSTLSKGSMVVITAQGVVITWDATTAPADLQATLQGLGLTVNIEGDPAAETIASVANEDGEITSGMAVAPGSTVTITAAEDNGGGGGDDETSESPSETCGALDPPPCNNDGNN</sequence>
<feature type="domain" description="Protein kinase" evidence="13">
    <location>
        <begin position="12"/>
        <end position="271"/>
    </location>
</feature>
<keyword evidence="12" id="KW-0472">Membrane</keyword>
<dbReference type="EMBL" id="JAGFNP010000014">
    <property type="protein sequence ID" value="MBO3735278.1"/>
    <property type="molecule type" value="Genomic_DNA"/>
</dbReference>
<evidence type="ECO:0000256" key="4">
    <source>
        <dbReference type="ARBA" id="ARBA00022737"/>
    </source>
</evidence>
<evidence type="ECO:0000256" key="2">
    <source>
        <dbReference type="ARBA" id="ARBA00022527"/>
    </source>
</evidence>
<evidence type="ECO:0000256" key="5">
    <source>
        <dbReference type="ARBA" id="ARBA00022741"/>
    </source>
</evidence>
<keyword evidence="6 15" id="KW-0418">Kinase</keyword>
<evidence type="ECO:0000256" key="1">
    <source>
        <dbReference type="ARBA" id="ARBA00012513"/>
    </source>
</evidence>
<evidence type="ECO:0000256" key="6">
    <source>
        <dbReference type="ARBA" id="ARBA00022777"/>
    </source>
</evidence>
<accession>A0ABS3U959</accession>
<comment type="caution">
    <text evidence="15">The sequence shown here is derived from an EMBL/GenBank/DDBJ whole genome shotgun (WGS) entry which is preliminary data.</text>
</comment>